<evidence type="ECO:0000313" key="2">
    <source>
        <dbReference type="EMBL" id="CAH0371591.1"/>
    </source>
</evidence>
<proteinExistence type="predicted"/>
<feature type="non-terminal residue" evidence="2">
    <location>
        <position position="1"/>
    </location>
</feature>
<name>A0A8J2X2F5_9STRA</name>
<dbReference type="Proteomes" id="UP000789595">
    <property type="component" value="Unassembled WGS sequence"/>
</dbReference>
<gene>
    <name evidence="2" type="ORF">PECAL_3P15400</name>
</gene>
<feature type="compositionally biased region" description="Low complexity" evidence="1">
    <location>
        <begin position="133"/>
        <end position="142"/>
    </location>
</feature>
<comment type="caution">
    <text evidence="2">The sequence shown here is derived from an EMBL/GenBank/DDBJ whole genome shotgun (WGS) entry which is preliminary data.</text>
</comment>
<reference evidence="2" key="1">
    <citation type="submission" date="2021-11" db="EMBL/GenBank/DDBJ databases">
        <authorList>
            <consortium name="Genoscope - CEA"/>
            <person name="William W."/>
        </authorList>
    </citation>
    <scope>NUCLEOTIDE SEQUENCE</scope>
</reference>
<sequence>ADLFHINNRTLLSDDDAAAPHQVAHRGVRGRHPRPPITRRSSKPPRRLRRSARLARAARREDPERLRRELGLSRRLAGALRRRRRLVVSARTLARRGQFAKHTIGRDPAVRVEDDSFGFQQRPLPPHRRSGRAPLAAEAAEAPVRRDHSLSGHSRLGGTVLAHHSADGPRTAARYCSHGSIRRHLARGHGAHDSVHLGLEGCRHPLTLLRVDDANASRL</sequence>
<feature type="compositionally biased region" description="Basic residues" evidence="1">
    <location>
        <begin position="40"/>
        <end position="57"/>
    </location>
</feature>
<organism evidence="2 3">
    <name type="scientific">Pelagomonas calceolata</name>
    <dbReference type="NCBI Taxonomy" id="35677"/>
    <lineage>
        <taxon>Eukaryota</taxon>
        <taxon>Sar</taxon>
        <taxon>Stramenopiles</taxon>
        <taxon>Ochrophyta</taxon>
        <taxon>Pelagophyceae</taxon>
        <taxon>Pelagomonadales</taxon>
        <taxon>Pelagomonadaceae</taxon>
        <taxon>Pelagomonas</taxon>
    </lineage>
</organism>
<accession>A0A8J2X2F5</accession>
<feature type="region of interest" description="Disordered" evidence="1">
    <location>
        <begin position="118"/>
        <end position="153"/>
    </location>
</feature>
<feature type="region of interest" description="Disordered" evidence="1">
    <location>
        <begin position="15"/>
        <end position="65"/>
    </location>
</feature>
<keyword evidence="3" id="KW-1185">Reference proteome</keyword>
<dbReference type="AlphaFoldDB" id="A0A8J2X2F5"/>
<evidence type="ECO:0000313" key="3">
    <source>
        <dbReference type="Proteomes" id="UP000789595"/>
    </source>
</evidence>
<evidence type="ECO:0000256" key="1">
    <source>
        <dbReference type="SAM" id="MobiDB-lite"/>
    </source>
</evidence>
<protein>
    <submittedName>
        <fullName evidence="2">Uncharacterized protein</fullName>
    </submittedName>
</protein>
<dbReference type="EMBL" id="CAKKNE010000003">
    <property type="protein sequence ID" value="CAH0371591.1"/>
    <property type="molecule type" value="Genomic_DNA"/>
</dbReference>
<feature type="compositionally biased region" description="Basic residues" evidence="1">
    <location>
        <begin position="23"/>
        <end position="34"/>
    </location>
</feature>